<gene>
    <name evidence="10" type="ORF">ACFPPD_10705</name>
</gene>
<evidence type="ECO:0000256" key="4">
    <source>
        <dbReference type="ARBA" id="ARBA00022840"/>
    </source>
</evidence>
<dbReference type="SMART" id="SM00382">
    <property type="entry name" value="AAA"/>
    <property type="match status" value="1"/>
</dbReference>
<reference evidence="11" key="1">
    <citation type="journal article" date="2019" name="Int. J. Syst. Evol. Microbiol.">
        <title>The Global Catalogue of Microorganisms (GCM) 10K type strain sequencing project: providing services to taxonomists for standard genome sequencing and annotation.</title>
        <authorList>
            <consortium name="The Broad Institute Genomics Platform"/>
            <consortium name="The Broad Institute Genome Sequencing Center for Infectious Disease"/>
            <person name="Wu L."/>
            <person name="Ma J."/>
        </authorList>
    </citation>
    <scope>NUCLEOTIDE SEQUENCE [LARGE SCALE GENOMIC DNA]</scope>
    <source>
        <strain evidence="11">CCUG 57113</strain>
    </source>
</reference>
<dbReference type="PANTHER" id="PTHR24221">
    <property type="entry name" value="ATP-BINDING CASSETTE SUB-FAMILY B"/>
    <property type="match status" value="1"/>
</dbReference>
<feature type="transmembrane region" description="Helical" evidence="7">
    <location>
        <begin position="372"/>
        <end position="397"/>
    </location>
</feature>
<dbReference type="InterPro" id="IPR011527">
    <property type="entry name" value="ABC1_TM_dom"/>
</dbReference>
<sequence>MRTEKEKAVAAAAVERFGGEAASLQSGGLLLEGSGIWIVRSGTVRLFSVLGREDGSFGKRSHLFDIDSGSVIFGPGLQRTNLSAKAMILATSLGETELVQLPRSAVYAMAADSGTREWMADQLVCWIAAWHKTFADETAFPLGNAGRLGNPGAAVLSASDTADWWRSDPEWRSLDAFHELALSALQRQRDEEAQVERDRLQLRSDNDGRLLNRAMARLQGVHTVTGLTDSDDTDVQNPLLAAARAVGRYMGIEVRSPLHAPGEGNNPVLVIAEASRFRCREVTLAGHWWRGDNGPLLAFTEQDGRPVALLPRKPGQYDRYDPADGSLVPVTDESADLLKDAAYMFYKPLPSRSLKLMDIIRVGAQRGIWRDIIVLLSLGVMIGLLGLLTPIITGVLFDTIIPEADRSQLIQLAFILTGSAVAVFLFEIARGVAMLRIEGRVDMTIQAAVWDRLLRLPVSFFRDYSSGDLAMRANSINAIRRKLSGIAVSSLFSGLFSTFYLILLFRYDSGIALIALGLAVLSILVSTGFSFVQIRYQRELLKEQGNLTSLMLQILAGIAKFRVAAAESRAFYLWANLFGKQNRIQFKMNKLESYFAVYQTMYPILTSMLLYYSIISFGAERISTGDFIAFFAAFSAFLSGLLAMSSSLLSILSVVTMYERAKPILAALPEEAEGGEHPGELSGGIDLSHVHFRYSADGAWNIRDVSLSIRQGAFVAIVGESGSGKSTLMRLLLGFEKPESGTIRYEGKELGNLDLQAVRRQMGVVLQNADLMAGDLYANIVGSSGLTVEDAWEAAKIAGLEEDIREMPMEMHTVIPDGGGMLSGGQRQRLLIARAVVRKPKILFFDEATSALDNRTQAAVSESLERLQATRIVIAHRLSTIRRADLIVVMHRGQIVQHGTYEELVAQEGQFTEMAQRQSV</sequence>
<feature type="transmembrane region" description="Helical" evidence="7">
    <location>
        <begin position="511"/>
        <end position="532"/>
    </location>
</feature>
<name>A0ABW0LTR6_9BACL</name>
<feature type="transmembrane region" description="Helical" evidence="7">
    <location>
        <begin position="593"/>
        <end position="615"/>
    </location>
</feature>
<evidence type="ECO:0000256" key="3">
    <source>
        <dbReference type="ARBA" id="ARBA00022741"/>
    </source>
</evidence>
<feature type="transmembrane region" description="Helical" evidence="7">
    <location>
        <begin position="409"/>
        <end position="429"/>
    </location>
</feature>
<evidence type="ECO:0000256" key="2">
    <source>
        <dbReference type="ARBA" id="ARBA00022692"/>
    </source>
</evidence>
<dbReference type="InterPro" id="IPR036640">
    <property type="entry name" value="ABC1_TM_sf"/>
</dbReference>
<evidence type="ECO:0000256" key="1">
    <source>
        <dbReference type="ARBA" id="ARBA00004651"/>
    </source>
</evidence>
<evidence type="ECO:0000256" key="5">
    <source>
        <dbReference type="ARBA" id="ARBA00022989"/>
    </source>
</evidence>
<dbReference type="InterPro" id="IPR027417">
    <property type="entry name" value="P-loop_NTPase"/>
</dbReference>
<dbReference type="Gene3D" id="3.40.50.300">
    <property type="entry name" value="P-loop containing nucleotide triphosphate hydrolases"/>
    <property type="match status" value="1"/>
</dbReference>
<dbReference type="Pfam" id="PF00664">
    <property type="entry name" value="ABC_membrane"/>
    <property type="match status" value="1"/>
</dbReference>
<evidence type="ECO:0000259" key="9">
    <source>
        <dbReference type="PROSITE" id="PS50929"/>
    </source>
</evidence>
<feature type="domain" description="ABC transmembrane type-1" evidence="9">
    <location>
        <begin position="373"/>
        <end position="653"/>
    </location>
</feature>
<evidence type="ECO:0000256" key="6">
    <source>
        <dbReference type="ARBA" id="ARBA00023136"/>
    </source>
</evidence>
<evidence type="ECO:0000313" key="11">
    <source>
        <dbReference type="Proteomes" id="UP001596105"/>
    </source>
</evidence>
<organism evidence="10 11">
    <name type="scientific">Cohnella suwonensis</name>
    <dbReference type="NCBI Taxonomy" id="696072"/>
    <lineage>
        <taxon>Bacteria</taxon>
        <taxon>Bacillati</taxon>
        <taxon>Bacillota</taxon>
        <taxon>Bacilli</taxon>
        <taxon>Bacillales</taxon>
        <taxon>Paenibacillaceae</taxon>
        <taxon>Cohnella</taxon>
    </lineage>
</organism>
<keyword evidence="5 7" id="KW-1133">Transmembrane helix</keyword>
<proteinExistence type="predicted"/>
<feature type="transmembrane region" description="Helical" evidence="7">
    <location>
        <begin position="483"/>
        <end position="505"/>
    </location>
</feature>
<dbReference type="PROSITE" id="PS00211">
    <property type="entry name" value="ABC_TRANSPORTER_1"/>
    <property type="match status" value="1"/>
</dbReference>
<dbReference type="InterPro" id="IPR022515">
    <property type="entry name" value="NHPM_micro_ABC2"/>
</dbReference>
<keyword evidence="4" id="KW-0067">ATP-binding</keyword>
<dbReference type="Pfam" id="PF00005">
    <property type="entry name" value="ABC_tran"/>
    <property type="match status" value="1"/>
</dbReference>
<keyword evidence="3" id="KW-0547">Nucleotide-binding</keyword>
<feature type="transmembrane region" description="Helical" evidence="7">
    <location>
        <begin position="627"/>
        <end position="655"/>
    </location>
</feature>
<dbReference type="InterPro" id="IPR017871">
    <property type="entry name" value="ABC_transporter-like_CS"/>
</dbReference>
<dbReference type="PROSITE" id="PS50893">
    <property type="entry name" value="ABC_TRANSPORTER_2"/>
    <property type="match status" value="1"/>
</dbReference>
<comment type="caution">
    <text evidence="10">The sequence shown here is derived from an EMBL/GenBank/DDBJ whole genome shotgun (WGS) entry which is preliminary data.</text>
</comment>
<dbReference type="EMBL" id="JBHSMH010000026">
    <property type="protein sequence ID" value="MFC5469189.1"/>
    <property type="molecule type" value="Genomic_DNA"/>
</dbReference>
<dbReference type="SUPFAM" id="SSF90123">
    <property type="entry name" value="ABC transporter transmembrane region"/>
    <property type="match status" value="1"/>
</dbReference>
<accession>A0ABW0LTR6</accession>
<dbReference type="InterPro" id="IPR039421">
    <property type="entry name" value="Type_1_exporter"/>
</dbReference>
<dbReference type="NCBIfam" id="TIGR03797">
    <property type="entry name" value="NHLM_micro_ABC2"/>
    <property type="match status" value="1"/>
</dbReference>
<feature type="domain" description="ABC transporter" evidence="8">
    <location>
        <begin position="685"/>
        <end position="917"/>
    </location>
</feature>
<keyword evidence="11" id="KW-1185">Reference proteome</keyword>
<dbReference type="Proteomes" id="UP001596105">
    <property type="component" value="Unassembled WGS sequence"/>
</dbReference>
<dbReference type="SUPFAM" id="SSF52540">
    <property type="entry name" value="P-loop containing nucleoside triphosphate hydrolases"/>
    <property type="match status" value="1"/>
</dbReference>
<evidence type="ECO:0000259" key="8">
    <source>
        <dbReference type="PROSITE" id="PS50893"/>
    </source>
</evidence>
<dbReference type="InterPro" id="IPR003439">
    <property type="entry name" value="ABC_transporter-like_ATP-bd"/>
</dbReference>
<dbReference type="PANTHER" id="PTHR24221:SF654">
    <property type="entry name" value="ATP-BINDING CASSETTE SUB-FAMILY B MEMBER 6"/>
    <property type="match status" value="1"/>
</dbReference>
<evidence type="ECO:0000313" key="10">
    <source>
        <dbReference type="EMBL" id="MFC5469189.1"/>
    </source>
</evidence>
<dbReference type="InterPro" id="IPR003593">
    <property type="entry name" value="AAA+_ATPase"/>
</dbReference>
<evidence type="ECO:0000256" key="7">
    <source>
        <dbReference type="SAM" id="Phobius"/>
    </source>
</evidence>
<dbReference type="RefSeq" id="WP_209750745.1">
    <property type="nucleotide sequence ID" value="NZ_JBHSMH010000026.1"/>
</dbReference>
<protein>
    <submittedName>
        <fullName evidence="10">NHLP bacteriocin export ABC transporter permease/ATPase subunit</fullName>
    </submittedName>
</protein>
<keyword evidence="6 7" id="KW-0472">Membrane</keyword>
<keyword evidence="2 7" id="KW-0812">Transmembrane</keyword>
<dbReference type="PROSITE" id="PS50929">
    <property type="entry name" value="ABC_TM1F"/>
    <property type="match status" value="1"/>
</dbReference>
<comment type="subcellular location">
    <subcellularLocation>
        <location evidence="1">Cell membrane</location>
        <topology evidence="1">Multi-pass membrane protein</topology>
    </subcellularLocation>
</comment>
<dbReference type="Gene3D" id="1.20.1560.10">
    <property type="entry name" value="ABC transporter type 1, transmembrane domain"/>
    <property type="match status" value="1"/>
</dbReference>